<dbReference type="GO" id="GO:0022857">
    <property type="term" value="F:transmembrane transporter activity"/>
    <property type="evidence" value="ECO:0007669"/>
    <property type="project" value="InterPro"/>
</dbReference>
<accession>A0A517LRC0</accession>
<dbReference type="InterPro" id="IPR020846">
    <property type="entry name" value="MFS_dom"/>
</dbReference>
<dbReference type="SUPFAM" id="SSF103473">
    <property type="entry name" value="MFS general substrate transporter"/>
    <property type="match status" value="1"/>
</dbReference>
<dbReference type="Proteomes" id="UP000316270">
    <property type="component" value="Chromosome 20"/>
</dbReference>
<evidence type="ECO:0000259" key="6">
    <source>
        <dbReference type="PROSITE" id="PS50850"/>
    </source>
</evidence>
<dbReference type="PROSITE" id="PS50850">
    <property type="entry name" value="MFS"/>
    <property type="match status" value="1"/>
</dbReference>
<keyword evidence="2 5" id="KW-0812">Transmembrane</keyword>
<dbReference type="AlphaFoldDB" id="A0A517LRC0"/>
<evidence type="ECO:0000256" key="2">
    <source>
        <dbReference type="ARBA" id="ARBA00022692"/>
    </source>
</evidence>
<name>A0A517LRC0_9PEZI</name>
<dbReference type="Gene3D" id="1.20.1720.10">
    <property type="entry name" value="Multidrug resistance protein D"/>
    <property type="match status" value="1"/>
</dbReference>
<dbReference type="STRING" id="50376.A0A517LRC0"/>
<evidence type="ECO:0000313" key="7">
    <source>
        <dbReference type="EMBL" id="QDS78195.1"/>
    </source>
</evidence>
<feature type="transmembrane region" description="Helical" evidence="5">
    <location>
        <begin position="70"/>
        <end position="90"/>
    </location>
</feature>
<evidence type="ECO:0000256" key="4">
    <source>
        <dbReference type="ARBA" id="ARBA00023136"/>
    </source>
</evidence>
<evidence type="ECO:0000256" key="5">
    <source>
        <dbReference type="SAM" id="Phobius"/>
    </source>
</evidence>
<dbReference type="EMBL" id="CP042204">
    <property type="protein sequence ID" value="QDS78195.1"/>
    <property type="molecule type" value="Genomic_DNA"/>
</dbReference>
<reference evidence="7 8" key="1">
    <citation type="submission" date="2019-07" db="EMBL/GenBank/DDBJ databases">
        <title>Finished genome of Venturia effusa.</title>
        <authorList>
            <person name="Young C.A."/>
            <person name="Cox M.P."/>
            <person name="Ganley A.R.D."/>
            <person name="David W.J."/>
        </authorList>
    </citation>
    <scope>NUCLEOTIDE SEQUENCE [LARGE SCALE GENOMIC DNA]</scope>
    <source>
        <strain evidence="8">albino</strain>
    </source>
</reference>
<dbReference type="InterPro" id="IPR011701">
    <property type="entry name" value="MFS"/>
</dbReference>
<dbReference type="InterPro" id="IPR036259">
    <property type="entry name" value="MFS_trans_sf"/>
</dbReference>
<dbReference type="PANTHER" id="PTHR23501">
    <property type="entry name" value="MAJOR FACILITATOR SUPERFAMILY"/>
    <property type="match status" value="1"/>
</dbReference>
<dbReference type="OrthoDB" id="10021397at2759"/>
<keyword evidence="3 5" id="KW-1133">Transmembrane helix</keyword>
<feature type="domain" description="Major facilitator superfamily (MFS) profile" evidence="6">
    <location>
        <begin position="1"/>
        <end position="166"/>
    </location>
</feature>
<organism evidence="7 8">
    <name type="scientific">Venturia effusa</name>
    <dbReference type="NCBI Taxonomy" id="50376"/>
    <lineage>
        <taxon>Eukaryota</taxon>
        <taxon>Fungi</taxon>
        <taxon>Dikarya</taxon>
        <taxon>Ascomycota</taxon>
        <taxon>Pezizomycotina</taxon>
        <taxon>Dothideomycetes</taxon>
        <taxon>Pleosporomycetidae</taxon>
        <taxon>Venturiales</taxon>
        <taxon>Venturiaceae</taxon>
        <taxon>Venturia</taxon>
    </lineage>
</organism>
<keyword evidence="8" id="KW-1185">Reference proteome</keyword>
<comment type="subcellular location">
    <subcellularLocation>
        <location evidence="1">Membrane</location>
        <topology evidence="1">Multi-pass membrane protein</topology>
    </subcellularLocation>
</comment>
<dbReference type="Pfam" id="PF07690">
    <property type="entry name" value="MFS_1"/>
    <property type="match status" value="1"/>
</dbReference>
<sequence>MASRRRPLAHTDDNLGNEQPEFGYPTVIPCITDHFGTIDDIGWYGSAYLLTTCATQLSFGKLYTFCSVKWVYLVAILIFQIGSAISGAAPTSMALIIGRAIAGIGCAGILSGTFTIIGFAMPLEKRAVFNGILGGVSSISSIAGPLMGGAFTENVSWRWCLYKSSH</sequence>
<gene>
    <name evidence="7" type="ORF">FKW77_000363</name>
</gene>
<evidence type="ECO:0000256" key="1">
    <source>
        <dbReference type="ARBA" id="ARBA00004141"/>
    </source>
</evidence>
<proteinExistence type="predicted"/>
<feature type="transmembrane region" description="Helical" evidence="5">
    <location>
        <begin position="96"/>
        <end position="120"/>
    </location>
</feature>
<evidence type="ECO:0000313" key="8">
    <source>
        <dbReference type="Proteomes" id="UP000316270"/>
    </source>
</evidence>
<evidence type="ECO:0000256" key="3">
    <source>
        <dbReference type="ARBA" id="ARBA00022989"/>
    </source>
</evidence>
<keyword evidence="4 5" id="KW-0472">Membrane</keyword>
<feature type="transmembrane region" description="Helical" evidence="5">
    <location>
        <begin position="127"/>
        <end position="147"/>
    </location>
</feature>
<dbReference type="GO" id="GO:0005886">
    <property type="term" value="C:plasma membrane"/>
    <property type="evidence" value="ECO:0007669"/>
    <property type="project" value="TreeGrafter"/>
</dbReference>
<dbReference type="PANTHER" id="PTHR23501:SF199">
    <property type="entry name" value="MFS EFFLUX TRANSPORTER INPD-RELATED"/>
    <property type="match status" value="1"/>
</dbReference>
<protein>
    <recommendedName>
        <fullName evidence="6">Major facilitator superfamily (MFS) profile domain-containing protein</fullName>
    </recommendedName>
</protein>